<dbReference type="SUPFAM" id="SSF46966">
    <property type="entry name" value="Spectrin repeat"/>
    <property type="match status" value="6"/>
</dbReference>
<reference evidence="11" key="1">
    <citation type="submission" date="2025-08" db="UniProtKB">
        <authorList>
            <consortium name="Ensembl"/>
        </authorList>
    </citation>
    <scope>IDENTIFICATION</scope>
</reference>
<dbReference type="GO" id="GO:0003779">
    <property type="term" value="F:actin binding"/>
    <property type="evidence" value="ECO:0007669"/>
    <property type="project" value="UniProtKB-KW"/>
</dbReference>
<dbReference type="PROSITE" id="PS50003">
    <property type="entry name" value="PH_DOMAIN"/>
    <property type="match status" value="1"/>
</dbReference>
<evidence type="ECO:0000256" key="6">
    <source>
        <dbReference type="ARBA" id="ARBA00023203"/>
    </source>
</evidence>
<dbReference type="FunFam" id="1.20.58.60:FF:000019">
    <property type="entry name" value="Spectrin beta chain"/>
    <property type="match status" value="1"/>
</dbReference>
<dbReference type="SUPFAM" id="SSF50729">
    <property type="entry name" value="PH domain-like"/>
    <property type="match status" value="1"/>
</dbReference>
<dbReference type="Pfam" id="PF15410">
    <property type="entry name" value="PH_9"/>
    <property type="match status" value="1"/>
</dbReference>
<dbReference type="GO" id="GO:0005856">
    <property type="term" value="C:cytoskeleton"/>
    <property type="evidence" value="ECO:0007669"/>
    <property type="project" value="UniProtKB-SubCell"/>
</dbReference>
<protein>
    <recommendedName>
        <fullName evidence="10">PH domain-containing protein</fullName>
    </recommendedName>
</protein>
<keyword evidence="8" id="KW-0175">Coiled coil</keyword>
<dbReference type="GO" id="GO:0005543">
    <property type="term" value="F:phospholipid binding"/>
    <property type="evidence" value="ECO:0007669"/>
    <property type="project" value="InterPro"/>
</dbReference>
<dbReference type="PRINTS" id="PR00683">
    <property type="entry name" value="SPECTRINPH"/>
</dbReference>
<evidence type="ECO:0000256" key="4">
    <source>
        <dbReference type="ARBA" id="ARBA00022490"/>
    </source>
</evidence>
<dbReference type="Ensembl" id="ENSLLTT00000016763.1">
    <property type="protein sequence ID" value="ENSLLTP00000016149.1"/>
    <property type="gene ID" value="ENSLLTG00000012338.1"/>
</dbReference>
<dbReference type="GO" id="GO:0016020">
    <property type="term" value="C:membrane"/>
    <property type="evidence" value="ECO:0007669"/>
    <property type="project" value="UniProtKB-ARBA"/>
</dbReference>
<dbReference type="FunFam" id="1.20.58.60:FF:000011">
    <property type="entry name" value="Spectrin beta chain"/>
    <property type="match status" value="1"/>
</dbReference>
<dbReference type="InterPro" id="IPR001849">
    <property type="entry name" value="PH_domain"/>
</dbReference>
<feature type="compositionally biased region" description="Basic and acidic residues" evidence="9">
    <location>
        <begin position="1093"/>
        <end position="1103"/>
    </location>
</feature>
<dbReference type="InterPro" id="IPR041681">
    <property type="entry name" value="PH_9"/>
</dbReference>
<dbReference type="InterPro" id="IPR011993">
    <property type="entry name" value="PH-like_dom_sf"/>
</dbReference>
<dbReference type="InterPro" id="IPR001605">
    <property type="entry name" value="PH_dom-spectrin-type"/>
</dbReference>
<feature type="compositionally biased region" description="Basic and acidic residues" evidence="9">
    <location>
        <begin position="800"/>
        <end position="862"/>
    </location>
</feature>
<organism evidence="11 12">
    <name type="scientific">Laticauda laticaudata</name>
    <name type="common">Blue-ringed sea krait</name>
    <name type="synonym">Blue-lipped sea krait</name>
    <dbReference type="NCBI Taxonomy" id="8630"/>
    <lineage>
        <taxon>Eukaryota</taxon>
        <taxon>Metazoa</taxon>
        <taxon>Chordata</taxon>
        <taxon>Craniata</taxon>
        <taxon>Vertebrata</taxon>
        <taxon>Euteleostomi</taxon>
        <taxon>Lepidosauria</taxon>
        <taxon>Squamata</taxon>
        <taxon>Bifurcata</taxon>
        <taxon>Unidentata</taxon>
        <taxon>Episquamata</taxon>
        <taxon>Toxicofera</taxon>
        <taxon>Serpentes</taxon>
        <taxon>Colubroidea</taxon>
        <taxon>Elapidae</taxon>
        <taxon>Laticaudinae</taxon>
        <taxon>Laticauda</taxon>
    </lineage>
</organism>
<dbReference type="InterPro" id="IPR002017">
    <property type="entry name" value="Spectrin_repeat"/>
</dbReference>
<feature type="domain" description="PH" evidence="10">
    <location>
        <begin position="962"/>
        <end position="1072"/>
    </location>
</feature>
<evidence type="ECO:0000256" key="9">
    <source>
        <dbReference type="SAM" id="MobiDB-lite"/>
    </source>
</evidence>
<keyword evidence="7" id="KW-0206">Cytoskeleton</keyword>
<dbReference type="Gene3D" id="1.20.58.60">
    <property type="match status" value="4"/>
</dbReference>
<comment type="subcellular location">
    <subcellularLocation>
        <location evidence="1">Cytoplasm</location>
        <location evidence="1">Cytoskeleton</location>
    </subcellularLocation>
</comment>
<evidence type="ECO:0000256" key="5">
    <source>
        <dbReference type="ARBA" id="ARBA00022737"/>
    </source>
</evidence>
<keyword evidence="12" id="KW-1185">Reference proteome</keyword>
<sequence>MESQLQMVDPGSDLVSVNSNLKKLQTLETQVEEWSKEVGELQAQVAALPLETASQEMVEDRQNVVGACIVRLIEPLRERRRILLASKELHQISHDLEEELVWVQDRLPLAILKDRGSNLQSVQQLIKKNQNLRCEVQVHKPRVDELLVRAGSIASIQSPEVDTVRLLWEKLSKLWGVLQEETEQRQQLLDATYQVEQYFFDVGEVEAWLSEQELFMMNEEKGKDEQSTLQLLKKHLMTEQTVENYAETIAQLSRQCRSLLELGHADSEQVSRRQSQVDRLYVSLKDLVEERKASLEQQYWLYQLHREVDEMEHWIAEKEVVAGSPELGQDYEHVTLLQEKFTEFARETGIIGNERILAINQMVDELIEYGHVDAATIAEWKDGVNEAWADLLELIETRAQMLAASHELHKFFNDCKDVLSQIEEKKQRLPAIAARECKTSAGTLQRMLKSFEHDIQVLVAQVRQLQEVAAQLQTVYAGENADAITTKEQEVMRSWKELLSSCEDCRLQVTTTADKIRFLNLVRDLISWMDTLLCQIGAGEKPRDVSTVEVLMSDHQGLKGEIEARSKSISACVDLGKTLVLNRSPASEEIKLHLEKLVTKKKEMVDKWDQHWEWLQQMLEVHQFAQEAVVADAWLTAQEPLLRSRELGNSVDEVEQLLRRHEAFRKAAATWEERFSSLRRLTTIEKLKAEQSKQPPTPLLVRKIFPDPAELSSKGASLLCQPLFEKAHALLNGLEPEPTEAKVAYVWQELKPERLQPKIDRLQEGLGTAVEKASEATTAVEEALRVGTLSRAPASFLEQGEAKVSRPDRPWERQEHRRPLERHESTEQDAPRHEPSERKKERRDRRAERRESNEQEAPHTDPKAAGGKATLADIVEQLQEKESGVLAPATPRERESPVRLPNGLDVLPERTPRPDRPRARDRPKPRRRPRPKDPNAPSGEARRSRSAPAQSNAPPPPPPTHTVQQEGYLLRKLELEGPNKKATNRSWINLYCVLSKGELGFYKDSKGRESGSTHSNEPLLSLQTGTAEVANDYKKKKNVLKIKTNDGVEFLLQAKDEEDMKTWLTALSSSIAEHGEITRWGQALLTTSSTDEGLPKRDTDRRASTSGRKK</sequence>
<feature type="region of interest" description="Disordered" evidence="9">
    <location>
        <begin position="797"/>
        <end position="964"/>
    </location>
</feature>
<name>A0A8C5WV85_LATLA</name>
<dbReference type="PANTHER" id="PTHR11915">
    <property type="entry name" value="SPECTRIN/FILAMIN RELATED CYTOSKELETAL PROTEIN"/>
    <property type="match status" value="1"/>
</dbReference>
<dbReference type="GO" id="GO:0005737">
    <property type="term" value="C:cytoplasm"/>
    <property type="evidence" value="ECO:0007669"/>
    <property type="project" value="UniProtKB-ARBA"/>
</dbReference>
<accession>A0A8C5WV85</accession>
<keyword evidence="3" id="KW-0117">Actin capping</keyword>
<reference evidence="11" key="2">
    <citation type="submission" date="2025-09" db="UniProtKB">
        <authorList>
            <consortium name="Ensembl"/>
        </authorList>
    </citation>
    <scope>IDENTIFICATION</scope>
</reference>
<keyword evidence="6" id="KW-0009">Actin-binding</keyword>
<keyword evidence="4" id="KW-0963">Cytoplasm</keyword>
<dbReference type="CDD" id="cd00176">
    <property type="entry name" value="SPEC"/>
    <property type="match status" value="3"/>
</dbReference>
<dbReference type="GO" id="GO:0051693">
    <property type="term" value="P:actin filament capping"/>
    <property type="evidence" value="ECO:0007669"/>
    <property type="project" value="UniProtKB-KW"/>
</dbReference>
<dbReference type="FunFam" id="2.30.29.30:FF:000024">
    <property type="entry name" value="Spectrin beta chain"/>
    <property type="match status" value="1"/>
</dbReference>
<dbReference type="CDD" id="cd10571">
    <property type="entry name" value="PH_beta_spectrin"/>
    <property type="match status" value="1"/>
</dbReference>
<comment type="similarity">
    <text evidence="2">Belongs to the spectrin family.</text>
</comment>
<feature type="region of interest" description="Disordered" evidence="9">
    <location>
        <begin position="1084"/>
        <end position="1110"/>
    </location>
</feature>
<dbReference type="GeneTree" id="ENSGT00940000156343"/>
<evidence type="ECO:0000256" key="7">
    <source>
        <dbReference type="ARBA" id="ARBA00023212"/>
    </source>
</evidence>
<evidence type="ECO:0000256" key="1">
    <source>
        <dbReference type="ARBA" id="ARBA00004245"/>
    </source>
</evidence>
<dbReference type="SMART" id="SM00150">
    <property type="entry name" value="SPEC"/>
    <property type="match status" value="7"/>
</dbReference>
<keyword evidence="5" id="KW-0677">Repeat</keyword>
<dbReference type="InterPro" id="IPR018159">
    <property type="entry name" value="Spectrin/alpha-actinin"/>
</dbReference>
<proteinExistence type="inferred from homology"/>
<evidence type="ECO:0000259" key="10">
    <source>
        <dbReference type="PROSITE" id="PS50003"/>
    </source>
</evidence>
<evidence type="ECO:0000256" key="8">
    <source>
        <dbReference type="SAM" id="Coils"/>
    </source>
</evidence>
<evidence type="ECO:0000313" key="11">
    <source>
        <dbReference type="Ensembl" id="ENSLLTP00000016149.1"/>
    </source>
</evidence>
<evidence type="ECO:0000256" key="3">
    <source>
        <dbReference type="ARBA" id="ARBA00022467"/>
    </source>
</evidence>
<dbReference type="AlphaFoldDB" id="A0A8C5WV85"/>
<feature type="compositionally biased region" description="Basic and acidic residues" evidence="9">
    <location>
        <begin position="907"/>
        <end position="922"/>
    </location>
</feature>
<feature type="coiled-coil region" evidence="8">
    <location>
        <begin position="448"/>
        <end position="475"/>
    </location>
</feature>
<dbReference type="Proteomes" id="UP000694406">
    <property type="component" value="Unplaced"/>
</dbReference>
<feature type="coiled-coil region" evidence="8">
    <location>
        <begin position="17"/>
        <end position="44"/>
    </location>
</feature>
<dbReference type="SMART" id="SM00233">
    <property type="entry name" value="PH"/>
    <property type="match status" value="1"/>
</dbReference>
<evidence type="ECO:0000256" key="2">
    <source>
        <dbReference type="ARBA" id="ARBA00006826"/>
    </source>
</evidence>
<evidence type="ECO:0000313" key="12">
    <source>
        <dbReference type="Proteomes" id="UP000694406"/>
    </source>
</evidence>
<dbReference type="Gene3D" id="2.30.29.30">
    <property type="entry name" value="Pleckstrin-homology domain (PH domain)/Phosphotyrosine-binding domain (PTB)"/>
    <property type="match status" value="1"/>
</dbReference>
<dbReference type="Pfam" id="PF00435">
    <property type="entry name" value="Spectrin"/>
    <property type="match status" value="6"/>
</dbReference>